<proteinExistence type="predicted"/>
<name>A0A3N4HJ16_ASCIM</name>
<dbReference type="AlphaFoldDB" id="A0A3N4HJ16"/>
<evidence type="ECO:0000313" key="1">
    <source>
        <dbReference type="EMBL" id="RPA72181.1"/>
    </source>
</evidence>
<reference evidence="1 2" key="1">
    <citation type="journal article" date="2018" name="Nat. Ecol. Evol.">
        <title>Pezizomycetes genomes reveal the molecular basis of ectomycorrhizal truffle lifestyle.</title>
        <authorList>
            <person name="Murat C."/>
            <person name="Payen T."/>
            <person name="Noel B."/>
            <person name="Kuo A."/>
            <person name="Morin E."/>
            <person name="Chen J."/>
            <person name="Kohler A."/>
            <person name="Krizsan K."/>
            <person name="Balestrini R."/>
            <person name="Da Silva C."/>
            <person name="Montanini B."/>
            <person name="Hainaut M."/>
            <person name="Levati E."/>
            <person name="Barry K.W."/>
            <person name="Belfiori B."/>
            <person name="Cichocki N."/>
            <person name="Clum A."/>
            <person name="Dockter R.B."/>
            <person name="Fauchery L."/>
            <person name="Guy J."/>
            <person name="Iotti M."/>
            <person name="Le Tacon F."/>
            <person name="Lindquist E.A."/>
            <person name="Lipzen A."/>
            <person name="Malagnac F."/>
            <person name="Mello A."/>
            <person name="Molinier V."/>
            <person name="Miyauchi S."/>
            <person name="Poulain J."/>
            <person name="Riccioni C."/>
            <person name="Rubini A."/>
            <person name="Sitrit Y."/>
            <person name="Splivallo R."/>
            <person name="Traeger S."/>
            <person name="Wang M."/>
            <person name="Zifcakova L."/>
            <person name="Wipf D."/>
            <person name="Zambonelli A."/>
            <person name="Paolocci F."/>
            <person name="Nowrousian M."/>
            <person name="Ottonello S."/>
            <person name="Baldrian P."/>
            <person name="Spatafora J.W."/>
            <person name="Henrissat B."/>
            <person name="Nagy L.G."/>
            <person name="Aury J.M."/>
            <person name="Wincker P."/>
            <person name="Grigoriev I.V."/>
            <person name="Bonfante P."/>
            <person name="Martin F.M."/>
        </authorList>
    </citation>
    <scope>NUCLEOTIDE SEQUENCE [LARGE SCALE GENOMIC DNA]</scope>
    <source>
        <strain evidence="1 2">RN42</strain>
    </source>
</reference>
<keyword evidence="2" id="KW-1185">Reference proteome</keyword>
<accession>A0A3N4HJ16</accession>
<dbReference type="Proteomes" id="UP000275078">
    <property type="component" value="Unassembled WGS sequence"/>
</dbReference>
<evidence type="ECO:0000313" key="2">
    <source>
        <dbReference type="Proteomes" id="UP000275078"/>
    </source>
</evidence>
<dbReference type="EMBL" id="ML119874">
    <property type="protein sequence ID" value="RPA72181.1"/>
    <property type="molecule type" value="Genomic_DNA"/>
</dbReference>
<organism evidence="1 2">
    <name type="scientific">Ascobolus immersus RN42</name>
    <dbReference type="NCBI Taxonomy" id="1160509"/>
    <lineage>
        <taxon>Eukaryota</taxon>
        <taxon>Fungi</taxon>
        <taxon>Dikarya</taxon>
        <taxon>Ascomycota</taxon>
        <taxon>Pezizomycotina</taxon>
        <taxon>Pezizomycetes</taxon>
        <taxon>Pezizales</taxon>
        <taxon>Ascobolaceae</taxon>
        <taxon>Ascobolus</taxon>
    </lineage>
</organism>
<dbReference type="OrthoDB" id="8063677at2759"/>
<evidence type="ECO:0008006" key="3">
    <source>
        <dbReference type="Google" id="ProtNLM"/>
    </source>
</evidence>
<sequence>MVSNLFGRVKATAIPKLDSGNYHLWKKDIIIALMSINARQLTLGAVPRPAGINTERTREWDSRSEQAASLLHSSCGPTALSLINDNYDPHHIWEILEEHFSTIHSFRNRLQVLGDFNQQGMTSDLKTATEYLAKLRGLQAQLVGTAD</sequence>
<protein>
    <recommendedName>
        <fullName evidence="3">Retrotransposon Copia-like N-terminal domain-containing protein</fullName>
    </recommendedName>
</protein>
<gene>
    <name evidence="1" type="ORF">BJ508DRAFT_335287</name>
</gene>